<name>A0ACC1QL79_9HYPO</name>
<dbReference type="EMBL" id="JANAKD010001337">
    <property type="protein sequence ID" value="KAJ3480548.1"/>
    <property type="molecule type" value="Genomic_DNA"/>
</dbReference>
<gene>
    <name evidence="1" type="ORF">NLG97_g8046</name>
</gene>
<dbReference type="Proteomes" id="UP001148737">
    <property type="component" value="Unassembled WGS sequence"/>
</dbReference>
<proteinExistence type="predicted"/>
<protein>
    <submittedName>
        <fullName evidence="1">Uncharacterized protein</fullName>
    </submittedName>
</protein>
<evidence type="ECO:0000313" key="2">
    <source>
        <dbReference type="Proteomes" id="UP001148737"/>
    </source>
</evidence>
<accession>A0ACC1QL79</accession>
<reference evidence="1" key="1">
    <citation type="submission" date="2022-07" db="EMBL/GenBank/DDBJ databases">
        <title>Genome Sequence of Lecanicillium saksenae.</title>
        <authorList>
            <person name="Buettner E."/>
        </authorList>
    </citation>
    <scope>NUCLEOTIDE SEQUENCE</scope>
    <source>
        <strain evidence="1">VT-O1</strain>
    </source>
</reference>
<organism evidence="1 2">
    <name type="scientific">Lecanicillium saksenae</name>
    <dbReference type="NCBI Taxonomy" id="468837"/>
    <lineage>
        <taxon>Eukaryota</taxon>
        <taxon>Fungi</taxon>
        <taxon>Dikarya</taxon>
        <taxon>Ascomycota</taxon>
        <taxon>Pezizomycotina</taxon>
        <taxon>Sordariomycetes</taxon>
        <taxon>Hypocreomycetidae</taxon>
        <taxon>Hypocreales</taxon>
        <taxon>Cordycipitaceae</taxon>
        <taxon>Lecanicillium</taxon>
    </lineage>
</organism>
<keyword evidence="2" id="KW-1185">Reference proteome</keyword>
<evidence type="ECO:0000313" key="1">
    <source>
        <dbReference type="EMBL" id="KAJ3480548.1"/>
    </source>
</evidence>
<sequence length="773" mass="87719">MPPLTLQRTRQLSKVDRLQIVQTALEEQENRTYDPTEFEATKTTYLRDNVWNLWMLWVEDTRCDNVGHWTDFCLGKDSAAANCLAFIANYIDQSWVSRPCLGPEEWKTVRTVNSAITVQTMWIALLRRVDEKILRKKRHMTGESRWQALVSSQSADYAGSPVARMSKAITKLCLERGLTTHQTFTKRDLSEEDVLLILSVLWLRGEHIPCIAATRLAFHSAVLLGGIGGFRPASVMNLPYSNVEFALLRDSGRTGIMATITIDHVKQRSYQVQRHQRSSLTFSIGLAPYGQICLLSCLLARALADNAFQAEFLTLEQMLQHNLEPHIELLPLRWKDSMCNKAIIPIGYTTYWSHWNRTLFVAGLRNEDNLRPYALRVTAGQKLDGSLTRAAANFIMSHSTSVFEMSYQSPHIKADLMKIAFGERSGDHEEQIAKMRSVFSRRDPFSPIYLTCEELAEFDERDDISTLRRQYRKIEGTDKELETAISNRIRYITNVLERLKLREKRAAYFAAVDDLRARGQSTAHLRCTDEKNPRIHRLNPGGKSSVAMGEYMQKKHDWGRPRFLFHAILKSTISPNHSSVLHAGERHQLLSLSKQGFFLGPLMWKRFTENIGFQTQGCGINPLIVSSAQRIIRACEKNGKVVAIPDKSFWVRHAIEIHGSQDQICGSVLISNPGQPKTKKRKYSLTASSSQKGATTGVGEGKTDSTIGLHLDWAADGQDTSQFDEIGVIEDKQYCDPSWNACGEDLDYLTTTVAEDEEYWVTGRSSDYPELED</sequence>
<comment type="caution">
    <text evidence="1">The sequence shown here is derived from an EMBL/GenBank/DDBJ whole genome shotgun (WGS) entry which is preliminary data.</text>
</comment>